<dbReference type="GO" id="GO:0051536">
    <property type="term" value="F:iron-sulfur cluster binding"/>
    <property type="evidence" value="ECO:0007669"/>
    <property type="project" value="InterPro"/>
</dbReference>
<accession>A0A645C1K6</accession>
<protein>
    <recommendedName>
        <fullName evidence="1">Aldehyde ferredoxin oxidoreductase C-terminal domain-containing protein</fullName>
    </recommendedName>
</protein>
<name>A0A645C1K6_9ZZZZ</name>
<dbReference type="Gene3D" id="1.10.599.10">
    <property type="entry name" value="Aldehyde Ferredoxin Oxidoreductase Protein, subunit A, domain 3"/>
    <property type="match status" value="1"/>
</dbReference>
<gene>
    <name evidence="2" type="ORF">SDC9_118484</name>
</gene>
<feature type="domain" description="Aldehyde ferredoxin oxidoreductase C-terminal" evidence="1">
    <location>
        <begin position="1"/>
        <end position="27"/>
    </location>
</feature>
<comment type="caution">
    <text evidence="2">The sequence shown here is derived from an EMBL/GenBank/DDBJ whole genome shotgun (WGS) entry which is preliminary data.</text>
</comment>
<dbReference type="EMBL" id="VSSQ01024165">
    <property type="protein sequence ID" value="MPM71519.1"/>
    <property type="molecule type" value="Genomic_DNA"/>
</dbReference>
<evidence type="ECO:0000259" key="1">
    <source>
        <dbReference type="Pfam" id="PF01314"/>
    </source>
</evidence>
<reference evidence="2" key="1">
    <citation type="submission" date="2019-08" db="EMBL/GenBank/DDBJ databases">
        <authorList>
            <person name="Kucharzyk K."/>
            <person name="Murdoch R.W."/>
            <person name="Higgins S."/>
            <person name="Loffler F."/>
        </authorList>
    </citation>
    <scope>NUCLEOTIDE SEQUENCE</scope>
</reference>
<dbReference type="Pfam" id="PF01314">
    <property type="entry name" value="AFOR_C"/>
    <property type="match status" value="1"/>
</dbReference>
<dbReference type="InterPro" id="IPR036021">
    <property type="entry name" value="Tungsten_al_ferr_oxy-like_C"/>
</dbReference>
<dbReference type="AlphaFoldDB" id="A0A645C1K6"/>
<dbReference type="SUPFAM" id="SSF48310">
    <property type="entry name" value="Aldehyde ferredoxin oxidoreductase, C-terminal domains"/>
    <property type="match status" value="1"/>
</dbReference>
<sequence>MLNEYYAGRGWDEYGVPTDEKLEELGLVMKSAQEAY</sequence>
<dbReference type="GO" id="GO:0009055">
    <property type="term" value="F:electron transfer activity"/>
    <property type="evidence" value="ECO:0007669"/>
    <property type="project" value="InterPro"/>
</dbReference>
<organism evidence="2">
    <name type="scientific">bioreactor metagenome</name>
    <dbReference type="NCBI Taxonomy" id="1076179"/>
    <lineage>
        <taxon>unclassified sequences</taxon>
        <taxon>metagenomes</taxon>
        <taxon>ecological metagenomes</taxon>
    </lineage>
</organism>
<dbReference type="InterPro" id="IPR013985">
    <property type="entry name" value="Ald_Fedxn_OxRdtase_dom3"/>
</dbReference>
<evidence type="ECO:0000313" key="2">
    <source>
        <dbReference type="EMBL" id="MPM71519.1"/>
    </source>
</evidence>
<proteinExistence type="predicted"/>
<dbReference type="GO" id="GO:0016625">
    <property type="term" value="F:oxidoreductase activity, acting on the aldehyde or oxo group of donors, iron-sulfur protein as acceptor"/>
    <property type="evidence" value="ECO:0007669"/>
    <property type="project" value="InterPro"/>
</dbReference>
<dbReference type="InterPro" id="IPR001203">
    <property type="entry name" value="OxRdtase_Ald_Fedxn_C"/>
</dbReference>